<accession>D5RKT6</accession>
<dbReference type="Proteomes" id="UP000005324">
    <property type="component" value="Unassembled WGS sequence"/>
</dbReference>
<evidence type="ECO:0000313" key="2">
    <source>
        <dbReference type="Proteomes" id="UP000005324"/>
    </source>
</evidence>
<comment type="caution">
    <text evidence="1">The sequence shown here is derived from an EMBL/GenBank/DDBJ whole genome shotgun (WGS) entry which is preliminary data.</text>
</comment>
<evidence type="ECO:0000313" key="1">
    <source>
        <dbReference type="EMBL" id="EFH12082.1"/>
    </source>
</evidence>
<gene>
    <name evidence="1" type="ORF">HMPREF0731_1696</name>
</gene>
<name>D5RKT6_9PROT</name>
<keyword evidence="2" id="KW-1185">Reference proteome</keyword>
<dbReference type="HOGENOM" id="CLU_128095_0_0_5"/>
<dbReference type="EMBL" id="ADVL01000281">
    <property type="protein sequence ID" value="EFH12082.1"/>
    <property type="molecule type" value="Genomic_DNA"/>
</dbReference>
<protein>
    <submittedName>
        <fullName evidence="1">Uncharacterized protein</fullName>
    </submittedName>
</protein>
<reference evidence="1 2" key="1">
    <citation type="submission" date="2010-04" db="EMBL/GenBank/DDBJ databases">
        <authorList>
            <person name="Qin X."/>
            <person name="Bachman B."/>
            <person name="Battles P."/>
            <person name="Bell A."/>
            <person name="Bess C."/>
            <person name="Bickham C."/>
            <person name="Chaboub L."/>
            <person name="Chen D."/>
            <person name="Coyle M."/>
            <person name="Deiros D.R."/>
            <person name="Dinh H."/>
            <person name="Forbes L."/>
            <person name="Fowler G."/>
            <person name="Francisco L."/>
            <person name="Fu Q."/>
            <person name="Gubbala S."/>
            <person name="Hale W."/>
            <person name="Han Y."/>
            <person name="Hemphill L."/>
            <person name="Highlander S.K."/>
            <person name="Hirani K."/>
            <person name="Hogues M."/>
            <person name="Jackson L."/>
            <person name="Jakkamsetti A."/>
            <person name="Javaid M."/>
            <person name="Jiang H."/>
            <person name="Korchina V."/>
            <person name="Kovar C."/>
            <person name="Lara F."/>
            <person name="Lee S."/>
            <person name="Mata R."/>
            <person name="Mathew T."/>
            <person name="Moen C."/>
            <person name="Morales K."/>
            <person name="Munidasa M."/>
            <person name="Nazareth L."/>
            <person name="Ngo R."/>
            <person name="Nguyen L."/>
            <person name="Okwuonu G."/>
            <person name="Ongeri F."/>
            <person name="Patil S."/>
            <person name="Petrosino J."/>
            <person name="Pham C."/>
            <person name="Pham P."/>
            <person name="Pu L.-L."/>
            <person name="Puazo M."/>
            <person name="Raj R."/>
            <person name="Reid J."/>
            <person name="Rouhana J."/>
            <person name="Saada N."/>
            <person name="Shang Y."/>
            <person name="Simmons D."/>
            <person name="Thornton R."/>
            <person name="Warren J."/>
            <person name="Weissenberger G."/>
            <person name="Zhang J."/>
            <person name="Zhang L."/>
            <person name="Zhou C."/>
            <person name="Zhu D."/>
            <person name="Muzny D."/>
            <person name="Worley K."/>
            <person name="Gibbs R."/>
        </authorList>
    </citation>
    <scope>NUCLEOTIDE SEQUENCE [LARGE SCALE GENOMIC DNA]</scope>
    <source>
        <strain evidence="1 2">ATCC 49957</strain>
    </source>
</reference>
<organism evidence="1 2">
    <name type="scientific">Pseudoroseomonas cervicalis ATCC 49957</name>
    <dbReference type="NCBI Taxonomy" id="525371"/>
    <lineage>
        <taxon>Bacteria</taxon>
        <taxon>Pseudomonadati</taxon>
        <taxon>Pseudomonadota</taxon>
        <taxon>Alphaproteobacteria</taxon>
        <taxon>Acetobacterales</taxon>
        <taxon>Roseomonadaceae</taxon>
        <taxon>Roseomonas</taxon>
    </lineage>
</organism>
<proteinExistence type="predicted"/>
<sequence length="146" mass="16189">MCFENEKHQAGVRVLKAGLVPEDFHVEWPPVDDQQRRCYADMQEATESGASGVAILVVKEMTGLVVVERSRKMTGFDYWLGEKDYEGLPFAGNRRLEVSGILTGTKAQLDARVRQKKDQLKPTDHVAPGLVAVIEFGTPIACVESK</sequence>
<dbReference type="AlphaFoldDB" id="D5RKT6"/>